<dbReference type="EMBL" id="JAMKFB020000010">
    <property type="protein sequence ID" value="KAL0183441.1"/>
    <property type="molecule type" value="Genomic_DNA"/>
</dbReference>
<feature type="region of interest" description="Disordered" evidence="1">
    <location>
        <begin position="50"/>
        <end position="72"/>
    </location>
</feature>
<reference evidence="2 3" key="1">
    <citation type="submission" date="2024-05" db="EMBL/GenBank/DDBJ databases">
        <title>Genome sequencing and assembly of Indian major carp, Cirrhinus mrigala (Hamilton, 1822).</title>
        <authorList>
            <person name="Mohindra V."/>
            <person name="Chowdhury L.M."/>
            <person name="Lal K."/>
            <person name="Jena J.K."/>
        </authorList>
    </citation>
    <scope>NUCLEOTIDE SEQUENCE [LARGE SCALE GENOMIC DNA]</scope>
    <source>
        <strain evidence="2">CM1030</strain>
        <tissue evidence="2">Blood</tissue>
    </source>
</reference>
<feature type="compositionally biased region" description="Low complexity" evidence="1">
    <location>
        <begin position="50"/>
        <end position="66"/>
    </location>
</feature>
<organism evidence="2 3">
    <name type="scientific">Cirrhinus mrigala</name>
    <name type="common">Mrigala</name>
    <dbReference type="NCBI Taxonomy" id="683832"/>
    <lineage>
        <taxon>Eukaryota</taxon>
        <taxon>Metazoa</taxon>
        <taxon>Chordata</taxon>
        <taxon>Craniata</taxon>
        <taxon>Vertebrata</taxon>
        <taxon>Euteleostomi</taxon>
        <taxon>Actinopterygii</taxon>
        <taxon>Neopterygii</taxon>
        <taxon>Teleostei</taxon>
        <taxon>Ostariophysi</taxon>
        <taxon>Cypriniformes</taxon>
        <taxon>Cyprinidae</taxon>
        <taxon>Labeoninae</taxon>
        <taxon>Labeonini</taxon>
        <taxon>Cirrhinus</taxon>
    </lineage>
</organism>
<sequence length="257" mass="27778">ILIFPPICKHTAAPAHHQPASSTCCSYELTPSGPPSLTPILQSSSLILSPEPAARSRTPATAPRSSKPATAPCSGFMASNMASHIYHKDIMDQFGLLSTSSLLVPSSPPLSLLVPSRPPKSPLVLSSRPEPELPPERRPEPELPPERRPEPELPPERRPEPELPPERRPEPELPPERPPEPELPPERPPVPAPPELPPVPAPPKPGLPVLSWADNTLSFPKKILGRGATPLIHHGHLDCALGHGFQILAKYHAIDDI</sequence>
<evidence type="ECO:0000313" key="3">
    <source>
        <dbReference type="Proteomes" id="UP001529510"/>
    </source>
</evidence>
<keyword evidence="3" id="KW-1185">Reference proteome</keyword>
<name>A0ABD0QC17_CIRMR</name>
<feature type="non-terminal residue" evidence="2">
    <location>
        <position position="1"/>
    </location>
</feature>
<evidence type="ECO:0000313" key="2">
    <source>
        <dbReference type="EMBL" id="KAL0183441.1"/>
    </source>
</evidence>
<feature type="compositionally biased region" description="Basic and acidic residues" evidence="1">
    <location>
        <begin position="129"/>
        <end position="180"/>
    </location>
</feature>
<evidence type="ECO:0000256" key="1">
    <source>
        <dbReference type="SAM" id="MobiDB-lite"/>
    </source>
</evidence>
<accession>A0ABD0QC17</accession>
<protein>
    <submittedName>
        <fullName evidence="2">Uncharacterized protein</fullName>
    </submittedName>
</protein>
<comment type="caution">
    <text evidence="2">The sequence shown here is derived from an EMBL/GenBank/DDBJ whole genome shotgun (WGS) entry which is preliminary data.</text>
</comment>
<proteinExistence type="predicted"/>
<dbReference type="AlphaFoldDB" id="A0ABD0QC17"/>
<feature type="compositionally biased region" description="Pro residues" evidence="1">
    <location>
        <begin position="186"/>
        <end position="202"/>
    </location>
</feature>
<dbReference type="Proteomes" id="UP001529510">
    <property type="component" value="Unassembled WGS sequence"/>
</dbReference>
<feature type="region of interest" description="Disordered" evidence="1">
    <location>
        <begin position="111"/>
        <end position="202"/>
    </location>
</feature>
<gene>
    <name evidence="2" type="ORF">M9458_022816</name>
</gene>